<dbReference type="SUPFAM" id="SSF63867">
    <property type="entry name" value="MoeA C-terminal domain-like"/>
    <property type="match status" value="1"/>
</dbReference>
<dbReference type="Gene3D" id="3.40.980.10">
    <property type="entry name" value="MoaB/Mog-like domain"/>
    <property type="match status" value="1"/>
</dbReference>
<gene>
    <name evidence="7" type="ORF">GCM10020369_47940</name>
</gene>
<comment type="function">
    <text evidence="1 5">Catalyzes the insertion of molybdate into adenylated molybdopterin with the concomitant release of AMP.</text>
</comment>
<dbReference type="Gene3D" id="2.40.340.10">
    <property type="entry name" value="MoeA, C-terminal, domain IV"/>
    <property type="match status" value="1"/>
</dbReference>
<dbReference type="InterPro" id="IPR001453">
    <property type="entry name" value="MoaB/Mog_dom"/>
</dbReference>
<proteinExistence type="inferred from homology"/>
<keyword evidence="5" id="KW-0460">Magnesium</keyword>
<keyword evidence="5" id="KW-0501">Molybdenum cofactor biosynthesis</keyword>
<evidence type="ECO:0000313" key="7">
    <source>
        <dbReference type="EMBL" id="GAA3391148.1"/>
    </source>
</evidence>
<dbReference type="InterPro" id="IPR038987">
    <property type="entry name" value="MoeA-like"/>
</dbReference>
<dbReference type="InterPro" id="IPR036135">
    <property type="entry name" value="MoeA_linker/N_sf"/>
</dbReference>
<keyword evidence="8" id="KW-1185">Reference proteome</keyword>
<reference evidence="8" key="1">
    <citation type="journal article" date="2019" name="Int. J. Syst. Evol. Microbiol.">
        <title>The Global Catalogue of Microorganisms (GCM) 10K type strain sequencing project: providing services to taxonomists for standard genome sequencing and annotation.</title>
        <authorList>
            <consortium name="The Broad Institute Genomics Platform"/>
            <consortium name="The Broad Institute Genome Sequencing Center for Infectious Disease"/>
            <person name="Wu L."/>
            <person name="Ma J."/>
        </authorList>
    </citation>
    <scope>NUCLEOTIDE SEQUENCE [LARGE SCALE GENOMIC DNA]</scope>
    <source>
        <strain evidence="8">JCM 9458</strain>
    </source>
</reference>
<name>A0ABP6T494_9ACTN</name>
<keyword evidence="5" id="KW-0808">Transferase</keyword>
<evidence type="ECO:0000256" key="2">
    <source>
        <dbReference type="ARBA" id="ARBA00010763"/>
    </source>
</evidence>
<evidence type="ECO:0000256" key="4">
    <source>
        <dbReference type="ARBA" id="ARBA00047317"/>
    </source>
</evidence>
<dbReference type="RefSeq" id="WP_345730438.1">
    <property type="nucleotide sequence ID" value="NZ_BAAAYN010000031.1"/>
</dbReference>
<keyword evidence="3 5" id="KW-0500">Molybdenum</keyword>
<comment type="pathway">
    <text evidence="5">Cofactor biosynthesis; molybdopterin biosynthesis.</text>
</comment>
<evidence type="ECO:0000256" key="1">
    <source>
        <dbReference type="ARBA" id="ARBA00002901"/>
    </source>
</evidence>
<comment type="cofactor">
    <cofactor evidence="5">
        <name>Mg(2+)</name>
        <dbReference type="ChEBI" id="CHEBI:18420"/>
    </cofactor>
</comment>
<dbReference type="EMBL" id="BAAAYN010000031">
    <property type="protein sequence ID" value="GAA3391148.1"/>
    <property type="molecule type" value="Genomic_DNA"/>
</dbReference>
<dbReference type="Gene3D" id="2.170.190.11">
    <property type="entry name" value="Molybdopterin biosynthesis moea protein, domain 3"/>
    <property type="match status" value="1"/>
</dbReference>
<evidence type="ECO:0000256" key="3">
    <source>
        <dbReference type="ARBA" id="ARBA00022505"/>
    </source>
</evidence>
<dbReference type="SMART" id="SM00852">
    <property type="entry name" value="MoCF_biosynth"/>
    <property type="match status" value="1"/>
</dbReference>
<comment type="similarity">
    <text evidence="2 5">Belongs to the MoeA family.</text>
</comment>
<keyword evidence="5" id="KW-0479">Metal-binding</keyword>
<dbReference type="SUPFAM" id="SSF63882">
    <property type="entry name" value="MoeA N-terminal region -like"/>
    <property type="match status" value="1"/>
</dbReference>
<comment type="caution">
    <text evidence="7">The sequence shown here is derived from an EMBL/GenBank/DDBJ whole genome shotgun (WGS) entry which is preliminary data.</text>
</comment>
<dbReference type="InterPro" id="IPR005110">
    <property type="entry name" value="MoeA_linker/N"/>
</dbReference>
<dbReference type="Pfam" id="PF03453">
    <property type="entry name" value="MoeA_N"/>
    <property type="match status" value="1"/>
</dbReference>
<sequence>MTHAEARTVTGWSAARALARTLAEPVDVESVPLALAAGRVLAADVRSRTRVPGFDTAAMDGYAVAGPGPWRVTGRVLAGAAAPGVVEPGTAVEIATGAPVPDGSDAVVPYEDVRCGEGLVEAPPPRRIHIRRAGEDLRPGDVLATAGRDVTSPLVGLLAQGGTDVVPVRRRPSVRLVVTGDEVVQAGLPGAGQVRDALGPLVIALAERAGASTPELVPVPDDRDRLRATLIADGADVLVVTGSSSVGRADHLHAVLADLDAVRHVDGVACRPGHPQLLARLPDGRWVVGLPGNPFAGLVGCVTLLAPLLDGLLGRVERPPVRVRLAGDAQPPGAVTRLLPVRVTDGAAVPVADAGPARLRAAADADGVAVLEPGWQPDSPVEVLHFP</sequence>
<evidence type="ECO:0000256" key="5">
    <source>
        <dbReference type="RuleBase" id="RU365090"/>
    </source>
</evidence>
<dbReference type="Proteomes" id="UP001501676">
    <property type="component" value="Unassembled WGS sequence"/>
</dbReference>
<dbReference type="EC" id="2.10.1.1" evidence="5"/>
<accession>A0ABP6T494</accession>
<dbReference type="Gene3D" id="3.90.105.10">
    <property type="entry name" value="Molybdopterin biosynthesis moea protein, domain 2"/>
    <property type="match status" value="1"/>
</dbReference>
<dbReference type="PANTHER" id="PTHR10192">
    <property type="entry name" value="MOLYBDOPTERIN BIOSYNTHESIS PROTEIN"/>
    <property type="match status" value="1"/>
</dbReference>
<dbReference type="InterPro" id="IPR036425">
    <property type="entry name" value="MoaB/Mog-like_dom_sf"/>
</dbReference>
<dbReference type="SUPFAM" id="SSF53218">
    <property type="entry name" value="Molybdenum cofactor biosynthesis proteins"/>
    <property type="match status" value="1"/>
</dbReference>
<comment type="catalytic activity">
    <reaction evidence="4">
        <text>adenylyl-molybdopterin + molybdate = Mo-molybdopterin + AMP + H(+)</text>
        <dbReference type="Rhea" id="RHEA:35047"/>
        <dbReference type="ChEBI" id="CHEBI:15378"/>
        <dbReference type="ChEBI" id="CHEBI:36264"/>
        <dbReference type="ChEBI" id="CHEBI:62727"/>
        <dbReference type="ChEBI" id="CHEBI:71302"/>
        <dbReference type="ChEBI" id="CHEBI:456215"/>
        <dbReference type="EC" id="2.10.1.1"/>
    </reaction>
</comment>
<protein>
    <recommendedName>
        <fullName evidence="5">Molybdopterin molybdenumtransferase</fullName>
        <ecNumber evidence="5">2.10.1.1</ecNumber>
    </recommendedName>
</protein>
<dbReference type="CDD" id="cd00887">
    <property type="entry name" value="MoeA"/>
    <property type="match status" value="1"/>
</dbReference>
<dbReference type="PANTHER" id="PTHR10192:SF5">
    <property type="entry name" value="GEPHYRIN"/>
    <property type="match status" value="1"/>
</dbReference>
<dbReference type="InterPro" id="IPR036688">
    <property type="entry name" value="MoeA_C_domain_IV_sf"/>
</dbReference>
<evidence type="ECO:0000313" key="8">
    <source>
        <dbReference type="Proteomes" id="UP001501676"/>
    </source>
</evidence>
<evidence type="ECO:0000259" key="6">
    <source>
        <dbReference type="SMART" id="SM00852"/>
    </source>
</evidence>
<feature type="domain" description="MoaB/Mog" evidence="6">
    <location>
        <begin position="175"/>
        <end position="311"/>
    </location>
</feature>
<dbReference type="Pfam" id="PF00994">
    <property type="entry name" value="MoCF_biosynth"/>
    <property type="match status" value="1"/>
</dbReference>
<organism evidence="7 8">
    <name type="scientific">Cryptosporangium minutisporangium</name>
    <dbReference type="NCBI Taxonomy" id="113569"/>
    <lineage>
        <taxon>Bacteria</taxon>
        <taxon>Bacillati</taxon>
        <taxon>Actinomycetota</taxon>
        <taxon>Actinomycetes</taxon>
        <taxon>Cryptosporangiales</taxon>
        <taxon>Cryptosporangiaceae</taxon>
        <taxon>Cryptosporangium</taxon>
    </lineage>
</organism>